<dbReference type="PRINTS" id="PR00080">
    <property type="entry name" value="SDRFAMILY"/>
</dbReference>
<dbReference type="PANTHER" id="PTHR42879">
    <property type="entry name" value="3-OXOACYL-(ACYL-CARRIER-PROTEIN) REDUCTASE"/>
    <property type="match status" value="1"/>
</dbReference>
<dbReference type="InterPro" id="IPR002347">
    <property type="entry name" value="SDR_fam"/>
</dbReference>
<evidence type="ECO:0000256" key="1">
    <source>
        <dbReference type="ARBA" id="ARBA00006484"/>
    </source>
</evidence>
<dbReference type="FunFam" id="3.40.50.720:FF:000084">
    <property type="entry name" value="Short-chain dehydrogenase reductase"/>
    <property type="match status" value="1"/>
</dbReference>
<dbReference type="PROSITE" id="PS00061">
    <property type="entry name" value="ADH_SHORT"/>
    <property type="match status" value="1"/>
</dbReference>
<accession>A0A177ZI25</accession>
<dbReference type="EMBL" id="LDJR01000061">
    <property type="protein sequence ID" value="OAK67129.1"/>
    <property type="molecule type" value="Genomic_DNA"/>
</dbReference>
<reference evidence="3 4" key="1">
    <citation type="submission" date="2015-05" db="EMBL/GenBank/DDBJ databases">
        <title>Comparison of genome.</title>
        <authorList>
            <person name="Zheng Z."/>
            <person name="Sun M."/>
        </authorList>
    </citation>
    <scope>NUCLEOTIDE SEQUENCE [LARGE SCALE GENOMIC DNA]</scope>
    <source>
        <strain evidence="3 4">G25-74</strain>
    </source>
</reference>
<dbReference type="Proteomes" id="UP000077881">
    <property type="component" value="Unassembled WGS sequence"/>
</dbReference>
<comment type="similarity">
    <text evidence="1">Belongs to the short-chain dehydrogenases/reductases (SDR) family.</text>
</comment>
<comment type="caution">
    <text evidence="3">The sequence shown here is derived from an EMBL/GenBank/DDBJ whole genome shotgun (WGS) entry which is preliminary data.</text>
</comment>
<name>A0A177ZI25_9BACI</name>
<dbReference type="InterPro" id="IPR036291">
    <property type="entry name" value="NAD(P)-bd_dom_sf"/>
</dbReference>
<dbReference type="PRINTS" id="PR00081">
    <property type="entry name" value="GDHRDH"/>
</dbReference>
<dbReference type="InterPro" id="IPR050259">
    <property type="entry name" value="SDR"/>
</dbReference>
<proteinExistence type="inferred from homology"/>
<dbReference type="Pfam" id="PF13561">
    <property type="entry name" value="adh_short_C2"/>
    <property type="match status" value="1"/>
</dbReference>
<evidence type="ECO:0000256" key="2">
    <source>
        <dbReference type="ARBA" id="ARBA00023002"/>
    </source>
</evidence>
<sequence>MSRLNDQVAIVTGAGSGIGKGIAKRFMEEGATVVIATDQSEEGINTVKELQKNNGNAVFIQTDVAMETSIQNMVQETISRFGQIDALVNNAGITVFKTLEEATIDDWNNLINIDLRGPFLCSKYVMPYMKKQSKGSIINISSNHAFATLPDSEIYAAAKGGVNAMTKSMALSLGQYGIRVNSICPGFTNTPHYQRWLAEKSDKELIHQEVLQLHPLQKICTPEDIGDMAVYLASAESAMVTGEAIVMDGGLSSRLYHSKLC</sequence>
<dbReference type="SUPFAM" id="SSF51735">
    <property type="entry name" value="NAD(P)-binding Rossmann-fold domains"/>
    <property type="match status" value="1"/>
</dbReference>
<dbReference type="STRING" id="217031.ABB05_21440"/>
<evidence type="ECO:0000313" key="4">
    <source>
        <dbReference type="Proteomes" id="UP000077881"/>
    </source>
</evidence>
<dbReference type="AlphaFoldDB" id="A0A177ZI25"/>
<keyword evidence="2" id="KW-0560">Oxidoreductase</keyword>
<keyword evidence="4" id="KW-1185">Reference proteome</keyword>
<dbReference type="OrthoDB" id="9803333at2"/>
<dbReference type="NCBIfam" id="NF005559">
    <property type="entry name" value="PRK07231.1"/>
    <property type="match status" value="1"/>
</dbReference>
<dbReference type="PANTHER" id="PTHR42879:SF2">
    <property type="entry name" value="3-OXOACYL-[ACYL-CARRIER-PROTEIN] REDUCTASE FABG"/>
    <property type="match status" value="1"/>
</dbReference>
<dbReference type="PATRIC" id="fig|217031.6.peg.4658"/>
<gene>
    <name evidence="3" type="ORF">ABB05_21440</name>
</gene>
<dbReference type="CDD" id="cd05233">
    <property type="entry name" value="SDR_c"/>
    <property type="match status" value="1"/>
</dbReference>
<dbReference type="Gene3D" id="3.40.50.720">
    <property type="entry name" value="NAD(P)-binding Rossmann-like Domain"/>
    <property type="match status" value="1"/>
</dbReference>
<protein>
    <submittedName>
        <fullName evidence="3">Short-chain dehydrogenase</fullName>
    </submittedName>
</protein>
<dbReference type="GO" id="GO:0008206">
    <property type="term" value="P:bile acid metabolic process"/>
    <property type="evidence" value="ECO:0007669"/>
    <property type="project" value="UniProtKB-ARBA"/>
</dbReference>
<evidence type="ECO:0000313" key="3">
    <source>
        <dbReference type="EMBL" id="OAK67129.1"/>
    </source>
</evidence>
<dbReference type="GO" id="GO:0016491">
    <property type="term" value="F:oxidoreductase activity"/>
    <property type="evidence" value="ECO:0007669"/>
    <property type="project" value="UniProtKB-KW"/>
</dbReference>
<organism evidence="3 4">
    <name type="scientific">Lederbergia galactosidilytica</name>
    <dbReference type="NCBI Taxonomy" id="217031"/>
    <lineage>
        <taxon>Bacteria</taxon>
        <taxon>Bacillati</taxon>
        <taxon>Bacillota</taxon>
        <taxon>Bacilli</taxon>
        <taxon>Bacillales</taxon>
        <taxon>Bacillaceae</taxon>
        <taxon>Lederbergia</taxon>
    </lineage>
</organism>
<dbReference type="RefSeq" id="WP_057984799.1">
    <property type="nucleotide sequence ID" value="NZ_JAGGKH010000012.1"/>
</dbReference>
<dbReference type="InterPro" id="IPR020904">
    <property type="entry name" value="Sc_DH/Rdtase_CS"/>
</dbReference>